<evidence type="ECO:0000313" key="2">
    <source>
        <dbReference type="EMBL" id="GFR92414.1"/>
    </source>
</evidence>
<feature type="region of interest" description="Disordered" evidence="1">
    <location>
        <begin position="42"/>
        <end position="67"/>
    </location>
</feature>
<feature type="compositionally biased region" description="Polar residues" evidence="1">
    <location>
        <begin position="657"/>
        <end position="666"/>
    </location>
</feature>
<protein>
    <submittedName>
        <fullName evidence="2">Uncharacterized protein</fullName>
    </submittedName>
</protein>
<dbReference type="EMBL" id="BMAT01012434">
    <property type="protein sequence ID" value="GFR92414.1"/>
    <property type="molecule type" value="Genomic_DNA"/>
</dbReference>
<comment type="caution">
    <text evidence="2">The sequence shown here is derived from an EMBL/GenBank/DDBJ whole genome shotgun (WGS) entry which is preliminary data.</text>
</comment>
<gene>
    <name evidence="2" type="ORF">ElyMa_006200100</name>
</gene>
<reference evidence="2 3" key="1">
    <citation type="journal article" date="2021" name="Elife">
        <title>Chloroplast acquisition without the gene transfer in kleptoplastic sea slugs, Plakobranchus ocellatus.</title>
        <authorList>
            <person name="Maeda T."/>
            <person name="Takahashi S."/>
            <person name="Yoshida T."/>
            <person name="Shimamura S."/>
            <person name="Takaki Y."/>
            <person name="Nagai Y."/>
            <person name="Toyoda A."/>
            <person name="Suzuki Y."/>
            <person name="Arimoto A."/>
            <person name="Ishii H."/>
            <person name="Satoh N."/>
            <person name="Nishiyama T."/>
            <person name="Hasebe M."/>
            <person name="Maruyama T."/>
            <person name="Minagawa J."/>
            <person name="Obokata J."/>
            <person name="Shigenobu S."/>
        </authorList>
    </citation>
    <scope>NUCLEOTIDE SEQUENCE [LARGE SCALE GENOMIC DNA]</scope>
</reference>
<name>A0AAV4H405_9GAST</name>
<feature type="region of interest" description="Disordered" evidence="1">
    <location>
        <begin position="605"/>
        <end position="675"/>
    </location>
</feature>
<accession>A0AAV4H405</accession>
<feature type="region of interest" description="Disordered" evidence="1">
    <location>
        <begin position="295"/>
        <end position="393"/>
    </location>
</feature>
<sequence>MYAGQVYHYPPVPPSVGSLVVPRLSAHAPGILLSPNLFHEDSTGGGKVGSSRSSARRETGDGRTLDTGFHRATENIHLLPSLEPLSRDADVRFLQTTKPAMSMAVKSLPLSQGARFDQHNPAGLYGCLDSTSPGMELFDPLSSLPSYALAQAGLNPSLPASVLPFHHSANTHVLQGLPPSLLHHYFPLARQDAANLHHYYHHHHQQQQQRQKQHQQQQLQQHLHALAPTYISAASHRRWMTEGSRSNPPHLCHTLDYPPRLHVQRDLNLDLFSHELHTQASLSRDPVTIPIHDDEATTEKSQASSKNNNSARQKSHNSSHTRTSGRNIPDKGPGPGNRLGTVTSHDPASESSNRSHVRTVSRDHLQTGSTEATDPANSPHNTRKSSPASDIRNCWREDIEGSFKRLTNSRDSFIEDKVKTCVQLSTPEVIPRRKRRASSFSVTSDKTEETRNLSPTADDLKTEDDCREEAPLSISPQIAEGDSDRTVALPDSTLDTSRPSSQSDLLTLTHDVTTSTGFHKPWQTSSPSPSSSSPLSPTTTTTATSVPLAPSPTASSSSPSMPGPTGAQSIAYRQQTDIAKSSLGPGNFETTPENLLDTSDAARTTLSNNMDTPLSKTSSGDRHVSGQAMSNPGSPRLCDTPERHAHRKSFNNNNNNQSTDTNIAQHDNNKTHQPYDATKDLRQLGETLTDTKSGYKTVTTPESELVQTPESCCSTRVVYLPDHPDVRLTSPGDAALASSGNV</sequence>
<dbReference type="AlphaFoldDB" id="A0AAV4H405"/>
<feature type="compositionally biased region" description="Low complexity" evidence="1">
    <location>
        <begin position="300"/>
        <end position="312"/>
    </location>
</feature>
<feature type="compositionally biased region" description="Polar residues" evidence="1">
    <location>
        <begin position="605"/>
        <end position="618"/>
    </location>
</feature>
<evidence type="ECO:0000313" key="3">
    <source>
        <dbReference type="Proteomes" id="UP000762676"/>
    </source>
</evidence>
<feature type="compositionally biased region" description="Basic and acidic residues" evidence="1">
    <location>
        <begin position="55"/>
        <end position="67"/>
    </location>
</feature>
<feature type="compositionally biased region" description="Low complexity" evidence="1">
    <location>
        <begin position="206"/>
        <end position="221"/>
    </location>
</feature>
<feature type="region of interest" description="Disordered" evidence="1">
    <location>
        <begin position="429"/>
        <end position="504"/>
    </location>
</feature>
<feature type="region of interest" description="Disordered" evidence="1">
    <location>
        <begin position="517"/>
        <end position="568"/>
    </location>
</feature>
<organism evidence="2 3">
    <name type="scientific">Elysia marginata</name>
    <dbReference type="NCBI Taxonomy" id="1093978"/>
    <lineage>
        <taxon>Eukaryota</taxon>
        <taxon>Metazoa</taxon>
        <taxon>Spiralia</taxon>
        <taxon>Lophotrochozoa</taxon>
        <taxon>Mollusca</taxon>
        <taxon>Gastropoda</taxon>
        <taxon>Heterobranchia</taxon>
        <taxon>Euthyneura</taxon>
        <taxon>Panpulmonata</taxon>
        <taxon>Sacoglossa</taxon>
        <taxon>Placobranchoidea</taxon>
        <taxon>Plakobranchidae</taxon>
        <taxon>Elysia</taxon>
    </lineage>
</organism>
<feature type="compositionally biased region" description="Low complexity" evidence="1">
    <location>
        <begin position="524"/>
        <end position="560"/>
    </location>
</feature>
<dbReference type="Proteomes" id="UP000762676">
    <property type="component" value="Unassembled WGS sequence"/>
</dbReference>
<feature type="compositionally biased region" description="Polar residues" evidence="1">
    <location>
        <begin position="340"/>
        <end position="354"/>
    </location>
</feature>
<feature type="compositionally biased region" description="Polar residues" evidence="1">
    <location>
        <begin position="493"/>
        <end position="504"/>
    </location>
</feature>
<feature type="compositionally biased region" description="Polar residues" evidence="1">
    <location>
        <begin position="366"/>
        <end position="388"/>
    </location>
</feature>
<feature type="region of interest" description="Disordered" evidence="1">
    <location>
        <begin position="200"/>
        <end position="221"/>
    </location>
</feature>
<evidence type="ECO:0000256" key="1">
    <source>
        <dbReference type="SAM" id="MobiDB-lite"/>
    </source>
</evidence>
<feature type="compositionally biased region" description="Basic and acidic residues" evidence="1">
    <location>
        <begin position="458"/>
        <end position="470"/>
    </location>
</feature>
<proteinExistence type="predicted"/>
<keyword evidence="3" id="KW-1185">Reference proteome</keyword>